<dbReference type="KEGG" id="dat:HRM2_18300"/>
<dbReference type="GO" id="GO:0009244">
    <property type="term" value="P:lipopolysaccharide core region biosynthetic process"/>
    <property type="evidence" value="ECO:0007669"/>
    <property type="project" value="TreeGrafter"/>
</dbReference>
<evidence type="ECO:0000313" key="3">
    <source>
        <dbReference type="EMBL" id="ACN14932.1"/>
    </source>
</evidence>
<dbReference type="PANTHER" id="PTHR30160">
    <property type="entry name" value="TETRAACYLDISACCHARIDE 4'-KINASE-RELATED"/>
    <property type="match status" value="1"/>
</dbReference>
<name>C0QBS0_DESAH</name>
<reference evidence="3 4" key="1">
    <citation type="journal article" date="2009" name="Environ. Microbiol.">
        <title>Genome sequence of Desulfobacterium autotrophicum HRM2, a marine sulfate reducer oxidizing organic carbon completely to carbon dioxide.</title>
        <authorList>
            <person name="Strittmatter A.W."/>
            <person name="Liesegang H."/>
            <person name="Rabus R."/>
            <person name="Decker I."/>
            <person name="Amann J."/>
            <person name="Andres S."/>
            <person name="Henne A."/>
            <person name="Fricke W.F."/>
            <person name="Martinez-Arias R."/>
            <person name="Bartels D."/>
            <person name="Goesmann A."/>
            <person name="Krause L."/>
            <person name="Puehler A."/>
            <person name="Klenk H.P."/>
            <person name="Richter M."/>
            <person name="Schuler M."/>
            <person name="Gloeckner F.O."/>
            <person name="Meyerdierks A."/>
            <person name="Gottschalk G."/>
            <person name="Amann R."/>
        </authorList>
    </citation>
    <scope>NUCLEOTIDE SEQUENCE [LARGE SCALE GENOMIC DNA]</scope>
    <source>
        <strain evidence="4">ATCC 43914 / DSM 3382 / HRM2</strain>
    </source>
</reference>
<protein>
    <submittedName>
        <fullName evidence="3">RfaF</fullName>
        <ecNumber evidence="3">2.-.-.-</ecNumber>
    </submittedName>
</protein>
<evidence type="ECO:0000313" key="4">
    <source>
        <dbReference type="Proteomes" id="UP000000442"/>
    </source>
</evidence>
<gene>
    <name evidence="3" type="primary">rfaF</name>
    <name evidence="3" type="ordered locus">HRM2_18300</name>
</gene>
<dbReference type="STRING" id="177437.HRM2_18300"/>
<keyword evidence="4" id="KW-1185">Reference proteome</keyword>
<keyword evidence="2 3" id="KW-0808">Transferase</keyword>
<dbReference type="Pfam" id="PF01075">
    <property type="entry name" value="Glyco_transf_9"/>
    <property type="match status" value="1"/>
</dbReference>
<dbReference type="InterPro" id="IPR002201">
    <property type="entry name" value="Glyco_trans_9"/>
</dbReference>
<dbReference type="CAZy" id="GT9">
    <property type="family name" value="Glycosyltransferase Family 9"/>
</dbReference>
<organism evidence="3 4">
    <name type="scientific">Desulforapulum autotrophicum (strain ATCC 43914 / DSM 3382 / VKM B-1955 / HRM2)</name>
    <name type="common">Desulfobacterium autotrophicum</name>
    <dbReference type="NCBI Taxonomy" id="177437"/>
    <lineage>
        <taxon>Bacteria</taxon>
        <taxon>Pseudomonadati</taxon>
        <taxon>Thermodesulfobacteriota</taxon>
        <taxon>Desulfobacteria</taxon>
        <taxon>Desulfobacterales</taxon>
        <taxon>Desulfobacteraceae</taxon>
        <taxon>Desulforapulum</taxon>
    </lineage>
</organism>
<dbReference type="RefSeq" id="WP_015903718.1">
    <property type="nucleotide sequence ID" value="NC_012108.1"/>
</dbReference>
<dbReference type="EMBL" id="CP001087">
    <property type="protein sequence ID" value="ACN14932.1"/>
    <property type="molecule type" value="Genomic_DNA"/>
</dbReference>
<dbReference type="GO" id="GO:0005829">
    <property type="term" value="C:cytosol"/>
    <property type="evidence" value="ECO:0007669"/>
    <property type="project" value="TreeGrafter"/>
</dbReference>
<dbReference type="InterPro" id="IPR051199">
    <property type="entry name" value="LPS_LOS_Heptosyltrfase"/>
</dbReference>
<dbReference type="EC" id="2.-.-.-" evidence="3"/>
<evidence type="ECO:0000256" key="2">
    <source>
        <dbReference type="ARBA" id="ARBA00022679"/>
    </source>
</evidence>
<dbReference type="GO" id="GO:0008713">
    <property type="term" value="F:ADP-heptose-lipopolysaccharide heptosyltransferase activity"/>
    <property type="evidence" value="ECO:0007669"/>
    <property type="project" value="TreeGrafter"/>
</dbReference>
<dbReference type="CDD" id="cd03789">
    <property type="entry name" value="GT9_LPS_heptosyltransferase"/>
    <property type="match status" value="1"/>
</dbReference>
<accession>C0QBS0</accession>
<dbReference type="HOGENOM" id="CLU_038371_0_0_7"/>
<dbReference type="SUPFAM" id="SSF53756">
    <property type="entry name" value="UDP-Glycosyltransferase/glycogen phosphorylase"/>
    <property type="match status" value="1"/>
</dbReference>
<sequence>MKIIIIKLGALGDVINTFPLVVALKENLDAEIHWLVAPLSYPLVRNHSCVDKAIVFDKKKGKRGITAAIKALRETQYDIAFDLQRILKSGFFCMAAKSKRRLGFNKERCKEQSWIFPFERILPSNPQAHMLIQYLEFAEHLNISCGTPTWKIPRSNCPLPVLLPHDFLVLNIGATKPANRWANDNFAILAEEASKTFGLVPVLTGGPEDMENARRIKETSRTDILDLTGKTTIPELVEVLGRARCVISCDTGPMHLACALGTRLIALFGPSNPGRTGPFKGRVIQKPQACTPCNKKHCKNPLCMEAITPEDVMEAISFQIRECTDDNG</sequence>
<dbReference type="Gene3D" id="3.40.50.2000">
    <property type="entry name" value="Glycogen Phosphorylase B"/>
    <property type="match status" value="2"/>
</dbReference>
<dbReference type="AlphaFoldDB" id="C0QBS0"/>
<proteinExistence type="predicted"/>
<dbReference type="eggNOG" id="COG0859">
    <property type="taxonomic scope" value="Bacteria"/>
</dbReference>
<dbReference type="OrthoDB" id="9760688at2"/>
<dbReference type="Proteomes" id="UP000000442">
    <property type="component" value="Chromosome"/>
</dbReference>
<evidence type="ECO:0000256" key="1">
    <source>
        <dbReference type="ARBA" id="ARBA00022676"/>
    </source>
</evidence>
<keyword evidence="1" id="KW-0328">Glycosyltransferase</keyword>